<evidence type="ECO:0000313" key="4">
    <source>
        <dbReference type="Proteomes" id="UP000288079"/>
    </source>
</evidence>
<dbReference type="EMBL" id="BHWB01000008">
    <property type="protein sequence ID" value="GCB35966.1"/>
    <property type="molecule type" value="Genomic_DNA"/>
</dbReference>
<evidence type="ECO:0000313" key="3">
    <source>
        <dbReference type="EMBL" id="GCB35966.1"/>
    </source>
</evidence>
<dbReference type="InterPro" id="IPR011053">
    <property type="entry name" value="Single_hybrid_motif"/>
</dbReference>
<dbReference type="InterPro" id="IPR000089">
    <property type="entry name" value="Biotin_lipoyl"/>
</dbReference>
<dbReference type="PANTHER" id="PTHR45266:SF3">
    <property type="entry name" value="OXALOACETATE DECARBOXYLASE ALPHA CHAIN"/>
    <property type="match status" value="1"/>
</dbReference>
<dbReference type="InterPro" id="IPR050709">
    <property type="entry name" value="Biotin_Carboxyl_Carrier/Decarb"/>
</dbReference>
<keyword evidence="1" id="KW-0092">Biotin</keyword>
<name>A0A401LWN2_9BACE</name>
<organism evidence="3 4">
    <name type="scientific">Bacteroides faecalis</name>
    <dbReference type="NCBI Taxonomy" id="2447885"/>
    <lineage>
        <taxon>Bacteria</taxon>
        <taxon>Pseudomonadati</taxon>
        <taxon>Bacteroidota</taxon>
        <taxon>Bacteroidia</taxon>
        <taxon>Bacteroidales</taxon>
        <taxon>Bacteroidaceae</taxon>
        <taxon>Bacteroides</taxon>
    </lineage>
</organism>
<evidence type="ECO:0000259" key="2">
    <source>
        <dbReference type="PROSITE" id="PS50968"/>
    </source>
</evidence>
<dbReference type="PROSITE" id="PS50968">
    <property type="entry name" value="BIOTINYL_LIPOYL"/>
    <property type="match status" value="1"/>
</dbReference>
<evidence type="ECO:0000256" key="1">
    <source>
        <dbReference type="ARBA" id="ARBA00023267"/>
    </source>
</evidence>
<dbReference type="Pfam" id="PF00364">
    <property type="entry name" value="Biotin_lipoyl"/>
    <property type="match status" value="1"/>
</dbReference>
<reference evidence="3 4" key="1">
    <citation type="submission" date="2018-10" db="EMBL/GenBank/DDBJ databases">
        <title>Draft Genome Sequence of Bacteroides sp. KCTC 15687.</title>
        <authorList>
            <person name="Yu S.Y."/>
            <person name="Kim J.S."/>
            <person name="Oh B.S."/>
            <person name="Park S.H."/>
            <person name="Kang S.W."/>
            <person name="Park J.E."/>
            <person name="Choi S.H."/>
            <person name="Han K.I."/>
            <person name="Lee K.C."/>
            <person name="Eom M.K."/>
            <person name="Suh M.K."/>
            <person name="Lee D.H."/>
            <person name="Yoon H."/>
            <person name="Kim B."/>
            <person name="Yang S.J."/>
            <person name="Lee J.S."/>
            <person name="Lee J.H."/>
        </authorList>
    </citation>
    <scope>NUCLEOTIDE SEQUENCE [LARGE SCALE GENOMIC DNA]</scope>
    <source>
        <strain evidence="3 4">KCTC 15687</strain>
    </source>
</reference>
<proteinExistence type="predicted"/>
<dbReference type="FunFam" id="2.40.50.100:FF:000003">
    <property type="entry name" value="Acetyl-CoA carboxylase biotin carboxyl carrier protein"/>
    <property type="match status" value="1"/>
</dbReference>
<dbReference type="InterPro" id="IPR001882">
    <property type="entry name" value="Biotin_BS"/>
</dbReference>
<gene>
    <name evidence="3" type="ORF">KGMB02408_29110</name>
</gene>
<accession>A0A401LWN2</accession>
<dbReference type="AlphaFoldDB" id="A0A401LWN2"/>
<feature type="domain" description="Lipoyl-binding" evidence="2">
    <location>
        <begin position="100"/>
        <end position="176"/>
    </location>
</feature>
<comment type="caution">
    <text evidence="3">The sequence shown here is derived from an EMBL/GenBank/DDBJ whole genome shotgun (WGS) entry which is preliminary data.</text>
</comment>
<dbReference type="Gene3D" id="2.40.50.100">
    <property type="match status" value="1"/>
</dbReference>
<dbReference type="PROSITE" id="PS00188">
    <property type="entry name" value="BIOTIN"/>
    <property type="match status" value="1"/>
</dbReference>
<dbReference type="SUPFAM" id="SSF51230">
    <property type="entry name" value="Single hybrid motif"/>
    <property type="match status" value="1"/>
</dbReference>
<dbReference type="CDD" id="cd06850">
    <property type="entry name" value="biotinyl_domain"/>
    <property type="match status" value="1"/>
</dbReference>
<dbReference type="PANTHER" id="PTHR45266">
    <property type="entry name" value="OXALOACETATE DECARBOXYLASE ALPHA CHAIN"/>
    <property type="match status" value="1"/>
</dbReference>
<protein>
    <submittedName>
        <fullName evidence="3">Acetyl-CoA carboxylase biotin carboxyl carrier protein subunit</fullName>
    </submittedName>
</protein>
<dbReference type="Proteomes" id="UP000288079">
    <property type="component" value="Unassembled WGS sequence"/>
</dbReference>
<keyword evidence="4" id="KW-1185">Reference proteome</keyword>
<sequence>MNMGTILATYYAKLLDMPDTEYKVEILEDGPIKKIAVNGKVYEVDYNVGGDSIHSIIIDHHSHGVQISPSSNNSYTIMNKGELYQIELQGEMEKIHNARAATEAVGRQVVQAPMPGVILKTYVKKGDDVKRGDPLCVLVAMKMENEIRSTTDGTVKEVFVENNMKVGLNDRIMVIE</sequence>